<comment type="caution">
    <text evidence="8">The sequence shown here is derived from an EMBL/GenBank/DDBJ whole genome shotgun (WGS) entry which is preliminary data.</text>
</comment>
<keyword evidence="9" id="KW-1185">Reference proteome</keyword>
<accession>A0A840LA73</accession>
<dbReference type="GO" id="GO:0071973">
    <property type="term" value="P:bacterial-type flagellum-dependent cell motility"/>
    <property type="evidence" value="ECO:0007669"/>
    <property type="project" value="TreeGrafter"/>
</dbReference>
<evidence type="ECO:0000259" key="6">
    <source>
        <dbReference type="Pfam" id="PF02465"/>
    </source>
</evidence>
<dbReference type="Pfam" id="PF07195">
    <property type="entry name" value="FliD_C"/>
    <property type="match status" value="1"/>
</dbReference>
<dbReference type="InterPro" id="IPR003481">
    <property type="entry name" value="FliD_N"/>
</dbReference>
<dbReference type="InterPro" id="IPR040026">
    <property type="entry name" value="FliD"/>
</dbReference>
<keyword evidence="3" id="KW-0175">Coiled coil</keyword>
<feature type="domain" description="Flagellar hook-associated protein 2 C-terminal" evidence="7">
    <location>
        <begin position="237"/>
        <end position="465"/>
    </location>
</feature>
<evidence type="ECO:0000259" key="7">
    <source>
        <dbReference type="Pfam" id="PF07195"/>
    </source>
</evidence>
<organism evidence="8 9">
    <name type="scientific">Roseateles oligotrophus</name>
    <dbReference type="NCBI Taxonomy" id="1769250"/>
    <lineage>
        <taxon>Bacteria</taxon>
        <taxon>Pseudomonadati</taxon>
        <taxon>Pseudomonadota</taxon>
        <taxon>Betaproteobacteria</taxon>
        <taxon>Burkholderiales</taxon>
        <taxon>Sphaerotilaceae</taxon>
        <taxon>Roseateles</taxon>
    </lineage>
</organism>
<evidence type="ECO:0000256" key="2">
    <source>
        <dbReference type="ARBA" id="ARBA00011255"/>
    </source>
</evidence>
<dbReference type="RefSeq" id="WP_184298972.1">
    <property type="nucleotide sequence ID" value="NZ_JACHLP010000004.1"/>
</dbReference>
<dbReference type="GO" id="GO:0005576">
    <property type="term" value="C:extracellular region"/>
    <property type="evidence" value="ECO:0007669"/>
    <property type="project" value="UniProtKB-SubCell"/>
</dbReference>
<evidence type="ECO:0000313" key="8">
    <source>
        <dbReference type="EMBL" id="MBB4843562.1"/>
    </source>
</evidence>
<protein>
    <recommendedName>
        <fullName evidence="5">Flagellar hook-associated protein 2</fullName>
        <shortName evidence="5">HAP2</shortName>
    </recommendedName>
    <alternativeName>
        <fullName evidence="5">Flagellar cap protein</fullName>
    </alternativeName>
</protein>
<gene>
    <name evidence="8" type="ORF">HNP55_002085</name>
</gene>
<dbReference type="Pfam" id="PF02465">
    <property type="entry name" value="FliD_N"/>
    <property type="match status" value="1"/>
</dbReference>
<evidence type="ECO:0000256" key="4">
    <source>
        <dbReference type="ARBA" id="ARBA00023143"/>
    </source>
</evidence>
<comment type="subcellular location">
    <subcellularLocation>
        <location evidence="5">Secreted</location>
    </subcellularLocation>
    <subcellularLocation>
        <location evidence="5">Bacterial flagellum</location>
    </subcellularLocation>
</comment>
<evidence type="ECO:0000256" key="3">
    <source>
        <dbReference type="ARBA" id="ARBA00023054"/>
    </source>
</evidence>
<proteinExistence type="inferred from homology"/>
<comment type="similarity">
    <text evidence="1 5">Belongs to the FliD family.</text>
</comment>
<keyword evidence="8" id="KW-0966">Cell projection</keyword>
<dbReference type="GO" id="GO:0009421">
    <property type="term" value="C:bacterial-type flagellum filament cap"/>
    <property type="evidence" value="ECO:0007669"/>
    <property type="project" value="InterPro"/>
</dbReference>
<comment type="function">
    <text evidence="5">Required for morphogenesis and for the elongation of the flagellar filament by facilitating polymerization of the flagellin monomers at the tip of growing filament. Forms a capping structure, which prevents flagellin subunits (transported through the central channel of the flagellum) from leaking out without polymerization at the distal end.</text>
</comment>
<comment type="subunit">
    <text evidence="2 5">Homopentamer.</text>
</comment>
<dbReference type="GO" id="GO:0009424">
    <property type="term" value="C:bacterial-type flagellum hook"/>
    <property type="evidence" value="ECO:0007669"/>
    <property type="project" value="UniProtKB-UniRule"/>
</dbReference>
<dbReference type="PANTHER" id="PTHR30288">
    <property type="entry name" value="FLAGELLAR CAP/ASSEMBLY PROTEIN FLID"/>
    <property type="match status" value="1"/>
</dbReference>
<name>A0A840LA73_9BURK</name>
<sequence>MATISSIGAGSGLPVEEIIAKLMSIERQPVVDLQTKATSLQAKLSSYGKLQSNISALKDAATKLNDPNTWGANLSSSSDASSVSAATNQASVAGTYAVSVSKLAAAQTITGGYIPSTATTIGQGSLTIELGAWNADNTAFTPTAGKSAVTINIGAGEDSLTAARDKINAAGAGVVASVVSDAQGSRLVLRSANTGASNAFRVSANETAPGPGGGPGLSSLAYDPSNGITTAKVAQYAQSAVGKINGIDVVSESNTVSNVIDGLTVNFNKTTSSDVSISVGPDKDAIKKAINDFATAYNSLASFMKDQTKYTPKSGTTAASSGPLQGDSTAIALQGQLRTLASSSSTLGGSLARFADIGLDPQADGTLKVNAAKLDGAIGNLPALKKMLSGLDSADPTNNGITQRMAALTSAALSFDGTLNSKQTSLRETINRNGNDQDKINLRLTLVEARMRASYTALDKSMAKLTGLQSYVNQQFGVK</sequence>
<dbReference type="GO" id="GO:0007155">
    <property type="term" value="P:cell adhesion"/>
    <property type="evidence" value="ECO:0007669"/>
    <property type="project" value="InterPro"/>
</dbReference>
<keyword evidence="8" id="KW-0969">Cilium</keyword>
<evidence type="ECO:0000313" key="9">
    <source>
        <dbReference type="Proteomes" id="UP000562027"/>
    </source>
</evidence>
<dbReference type="InterPro" id="IPR010809">
    <property type="entry name" value="FliD_C"/>
</dbReference>
<feature type="domain" description="Flagellar hook-associated protein 2 N-terminal" evidence="6">
    <location>
        <begin position="11"/>
        <end position="107"/>
    </location>
</feature>
<dbReference type="AlphaFoldDB" id="A0A840LA73"/>
<dbReference type="Proteomes" id="UP000562027">
    <property type="component" value="Unassembled WGS sequence"/>
</dbReference>
<dbReference type="EMBL" id="JACHLP010000004">
    <property type="protein sequence ID" value="MBB4843562.1"/>
    <property type="molecule type" value="Genomic_DNA"/>
</dbReference>
<evidence type="ECO:0000256" key="1">
    <source>
        <dbReference type="ARBA" id="ARBA00009764"/>
    </source>
</evidence>
<keyword evidence="5" id="KW-0964">Secreted</keyword>
<keyword evidence="4 5" id="KW-0975">Bacterial flagellum</keyword>
<reference evidence="8 9" key="1">
    <citation type="submission" date="2020-08" db="EMBL/GenBank/DDBJ databases">
        <title>Functional genomics of gut bacteria from endangered species of beetles.</title>
        <authorList>
            <person name="Carlos-Shanley C."/>
        </authorList>
    </citation>
    <scope>NUCLEOTIDE SEQUENCE [LARGE SCALE GENOMIC DNA]</scope>
    <source>
        <strain evidence="8 9">S00239</strain>
    </source>
</reference>
<evidence type="ECO:0000256" key="5">
    <source>
        <dbReference type="RuleBase" id="RU362066"/>
    </source>
</evidence>
<keyword evidence="8" id="KW-0282">Flagellum</keyword>
<dbReference type="PANTHER" id="PTHR30288:SF0">
    <property type="entry name" value="FLAGELLAR HOOK-ASSOCIATED PROTEIN 2"/>
    <property type="match status" value="1"/>
</dbReference>